<dbReference type="InterPro" id="IPR057525">
    <property type="entry name" value="UTP20_C"/>
</dbReference>
<dbReference type="KEGG" id="csol:105360404"/>
<feature type="domain" description="U3 small nucleolar RNA-associated protein 20 C-terminal" evidence="4">
    <location>
        <begin position="2400"/>
        <end position="2765"/>
    </location>
</feature>
<dbReference type="RefSeq" id="XP_011495601.1">
    <property type="nucleotide sequence ID" value="XM_011497299.1"/>
</dbReference>
<evidence type="ECO:0000259" key="2">
    <source>
        <dbReference type="Pfam" id="PF07539"/>
    </source>
</evidence>
<protein>
    <submittedName>
        <fullName evidence="6">Small subunit processome component 20 homolog</fullName>
    </submittedName>
</protein>
<dbReference type="GeneID" id="105360404"/>
<dbReference type="GO" id="GO:0030686">
    <property type="term" value="C:90S preribosome"/>
    <property type="evidence" value="ECO:0007669"/>
    <property type="project" value="TreeGrafter"/>
</dbReference>
<proteinExistence type="predicted"/>
<dbReference type="InterPro" id="IPR046523">
    <property type="entry name" value="UTP20_dom"/>
</dbReference>
<feature type="compositionally biased region" description="Basic and acidic residues" evidence="1">
    <location>
        <begin position="827"/>
        <end position="836"/>
    </location>
</feature>
<name>A0AAJ6YCP0_9HYME</name>
<evidence type="ECO:0000313" key="6">
    <source>
        <dbReference type="RefSeq" id="XP_011495601.1"/>
    </source>
</evidence>
<gene>
    <name evidence="6" type="primary">LOC105360404</name>
</gene>
<sequence length="2788" mass="323281">MKTKPTKHKETNTFKFKPFLERVNEIDIDVFHKVAHFNEIVHNETETYFYQCVQKWNFLNLSENYCNFRKEVVDIITLPQLLNKKQHVIDTLLKYLKLKDPLCLYSIFELTIAVVKDLQLDFYPYFPEFLASITSLLYTKDAEQLEHTFTTLAYLFKFQWRYIIKNVDKVFDILVPLLADTYPPYVNNFAAESFAFVVRKVKEKEAFLKLVLQTLEVRRDGVAGCGKLLFHVLSGIAGQFHSCTETILTLYINALLNPLINQQLLIEVLSTVFSCIAHEINPNKCDIFWTVIFKEIDAFSDNSLVSLLQLIQIVINYKGGQMLKDSLIWSKKLCEMIDKYQNSRGVLQEIINAVTVTLLASNITLLQETSSFLIIKLLSINDQDLLIQITEKLITYSAFESLVLPQILKKSIFSTMDEKMLQLLAKIIEAKSPPILCGINFDKWIKFNLDIRCMDSTIFLTKILDSLKERDITEDALKVLIILPHLTHLQEQLRLKLIEIFVFLFKRVLQEKHHRQRVNFSFILTMESVIHIMKPDDFHCLISEHVSWNNDLLSALNLHQNDISVLNALDLGLTYLKNSNHSEEYFNKINFDKLHQTLASKLGSMNPIIRLTTSHIYSLFSNMPGLNHFTNSMDRSANNADFKNAFELPYLVESEPITLHKYRERLQGLRALDFRGAAISRLDANYKDAPLHYLFGNLYINFSLLWDPVCEVLISYATDECSQFWPLFLSKLKNENKLEVTPEVPFFECDILSNMISRLFSSSDKVDHDNYTFLLWKCMHQIVNYCEVKNRDFVGVFIDFVDCHFFKSDSEDAKSCNILKREQEINSNDEQEKVKEEDNDDDETKEEVKGEDNDDDETKEEDQINNEKECASEQKEFHSKLTRTKSVKLLLAMLQTFGKFTNTRSLYREPEIQKIYLDLLSSKNSEIQKASLACLYTYKHKYLMPYKDHLDNIVDEKNLKNELIRFQISVDEANQIVLRDEHREDLMPIIMRILHAKMMQKVGMRTGGKSGGLVKRKTILRFLAGVKEEEMMIFVRMAFRPFQNYLPILTANKENQSKTDLRQMVHDIINNINLEAVIPPKRLQSIVNLLSVIIEQFGGKMMEKLLPHLFALLICVLAHISAILSKTNKVHSNYLMPIRNARNNSINILARFFIHFEDYDWSSSEIDALFDVAVFPWIQKLPIEGIHTPTPLLKMMAAWSKNPRYYSLFVKLNEDKETPLIFLVKLLLFERTHRCVLQTLLDMFEKMLTFQDFEREDPDRIDVDEFKPKSMLPIVCNKLDIVKDESINYGSAILLPHITDILKFFERNLKKHSRHITNRTELIILSRISEFVLDPKTCNTLLILILPILQKKCRDSEETVVQLLTTIINLIKYVEKPELHLRSIQHFLFQIKSASSRKILMEILNIVVKNNETMKKNQAVLMNLNAYDQRWIDQPDYEKRLNAFEEIDRLIKANEITLEFGVGVILNCFFFLKTDNDLAIRDRSGQCLKVIGVYLAKKFKDSAIDRKYLLEETILTIVRYGIRSKVENIKFQSIAFIGHMAMECPDVHPVLKDLHTLTNKQDPEVDFFENMQHLQLYRRSRAFLKFCKIARSMTKAPNSRTLTQFILPLCSSYLCNEKYIHKNSLIDTAIETIGVVCQLLPWNQYEIVLRFYLVKLRMCTEFQRQIIRIVVAILDSFHFNLSKYKEVEELSKEHSSLNLTVPIANTTANVLPKPSEELPSDKSLKPNEVDINETQNTEEIMIEHLDEALNSNSIIDNIDNIVEQVEEDATKDVPAVEKQTMLTQHMAKRLVYSISKDLLPQLHKAIASRTRYEGSHKVNKKRVSNELEEEELMRVPIALAMVKLLQKLPHGILEANLRGIFMKICTFLKSRLESVRRTTREILQSIMITLGPDYLHYLLKEMNTLLTRGFQVHVLAFTIHAVLITLKPFFKPKHISLNLASILSVCKIDLFGPSSEEKEVAGIVRNVSEAKCTKSFEIFHVLGEFVDEAAIIDVVVPLKDVLIRTRSHKSIRKIVESLRRLSLGLADNKYIEINELLNFLHGVSSESIPQLMPENLKEKETVQEKTLKNVIKKPDCFLIPPAPKTKMGIKISAKTSKNTNAHIMIEFSLRLFHILLKRDKVAKPELKPLLDRFVPVLSDCLNSQYVKLSALALQCLNWILKVDLPLVRTCTVQISTSIFNILHKYAVAGLSKGDNFDLVMAAFKCMSVLVRDVKHFVVKSDQLKVLLMYAEQDLYDSDKQATAFGLLKAIIHRKLFISEMHQVMENVATLSITSELDNVRKQARAVFYSYLMNYPLNKRLKRHISFYATQLGYELQPGRLSALEMIYAIVTSFPLEILIEYSGFLFLTVGARLINDDDPICKKVCATCINEIIDRIPHNPRNKLFNSIILWLKDKKIAHRQLAVQLCGIFVMVEKEGFEPRLKEILPLLTKQFYSDENFDDNDQCGRFVKVHKEKNHDIQSKNIKDPTKLKDHLFYQVLQLLLKICTNCHTFLKNEQYTEYVNTFAEYSQSLLAHPHLWVRLAASQMLGFVLAALNVEKVIHLINNPADCNFDDGYIYSNPIEQLRSLILDSIAQLQPDTDFEELYDQIIKNLIFISKLLTITKTDQDDSSEQDENNKNSISLLWLLKRLRKCINYEISQAPKSTIIRSSVFKWMAGVIVMMEIDSLKPILFQFMSPLVREMATIEESNAPLRQLAKQVATMIKKNMNIEDYTRLLSQSQQRIDMKKAERKKTRLQQVVIDPEIAAKRKISKQLKKKVARKRKIETLAGKRGTRKKVKKEVDFDLEEM</sequence>
<evidence type="ECO:0000256" key="1">
    <source>
        <dbReference type="SAM" id="MobiDB-lite"/>
    </source>
</evidence>
<dbReference type="SUPFAM" id="SSF48371">
    <property type="entry name" value="ARM repeat"/>
    <property type="match status" value="3"/>
</dbReference>
<dbReference type="InterPro" id="IPR011430">
    <property type="entry name" value="UTP20_N"/>
</dbReference>
<dbReference type="PANTHER" id="PTHR17695:SF11">
    <property type="entry name" value="SMALL SUBUNIT PROCESSOME COMPONENT 20 HOMOLOG"/>
    <property type="match status" value="1"/>
</dbReference>
<feature type="domain" description="U3 small nucleolar RNA-associated protein 20 N-terminal" evidence="2">
    <location>
        <begin position="887"/>
        <end position="1525"/>
    </location>
</feature>
<evidence type="ECO:0000313" key="5">
    <source>
        <dbReference type="Proteomes" id="UP000695007"/>
    </source>
</evidence>
<evidence type="ECO:0000259" key="4">
    <source>
        <dbReference type="Pfam" id="PF23099"/>
    </source>
</evidence>
<dbReference type="Pfam" id="PF23099">
    <property type="entry name" value="UTP20_C"/>
    <property type="match status" value="1"/>
</dbReference>
<feature type="compositionally biased region" description="Basic and acidic residues" evidence="1">
    <location>
        <begin position="861"/>
        <end position="877"/>
    </location>
</feature>
<dbReference type="Pfam" id="PF07539">
    <property type="entry name" value="UTP20_N"/>
    <property type="match status" value="1"/>
</dbReference>
<feature type="domain" description="U3 small nucleolar RNA-associated protein 20" evidence="3">
    <location>
        <begin position="1828"/>
        <end position="2043"/>
    </location>
</feature>
<keyword evidence="5" id="KW-1185">Reference proteome</keyword>
<dbReference type="InterPro" id="IPR016024">
    <property type="entry name" value="ARM-type_fold"/>
</dbReference>
<accession>A0AAJ6YCP0</accession>
<dbReference type="GO" id="GO:0032040">
    <property type="term" value="C:small-subunit processome"/>
    <property type="evidence" value="ECO:0007669"/>
    <property type="project" value="TreeGrafter"/>
</dbReference>
<dbReference type="Pfam" id="PF20416">
    <property type="entry name" value="UTP20"/>
    <property type="match status" value="1"/>
</dbReference>
<dbReference type="Proteomes" id="UP000695007">
    <property type="component" value="Unplaced"/>
</dbReference>
<dbReference type="InterPro" id="IPR011989">
    <property type="entry name" value="ARM-like"/>
</dbReference>
<feature type="region of interest" description="Disordered" evidence="1">
    <location>
        <begin position="827"/>
        <end position="877"/>
    </location>
</feature>
<evidence type="ECO:0000259" key="3">
    <source>
        <dbReference type="Pfam" id="PF20416"/>
    </source>
</evidence>
<reference evidence="6" key="1">
    <citation type="submission" date="2025-08" db="UniProtKB">
        <authorList>
            <consortium name="RefSeq"/>
        </authorList>
    </citation>
    <scope>IDENTIFICATION</scope>
</reference>
<dbReference type="PANTHER" id="PTHR17695">
    <property type="entry name" value="SMALL SUBUNIT PROCESSOME COMPONENT 20 HOMOLOG"/>
    <property type="match status" value="1"/>
</dbReference>
<dbReference type="Gene3D" id="1.25.10.10">
    <property type="entry name" value="Leucine-rich Repeat Variant"/>
    <property type="match status" value="2"/>
</dbReference>
<organism evidence="5 6">
    <name type="scientific">Ceratosolen solmsi marchali</name>
    <dbReference type="NCBI Taxonomy" id="326594"/>
    <lineage>
        <taxon>Eukaryota</taxon>
        <taxon>Metazoa</taxon>
        <taxon>Ecdysozoa</taxon>
        <taxon>Arthropoda</taxon>
        <taxon>Hexapoda</taxon>
        <taxon>Insecta</taxon>
        <taxon>Pterygota</taxon>
        <taxon>Neoptera</taxon>
        <taxon>Endopterygota</taxon>
        <taxon>Hymenoptera</taxon>
        <taxon>Apocrita</taxon>
        <taxon>Proctotrupomorpha</taxon>
        <taxon>Chalcidoidea</taxon>
        <taxon>Agaonidae</taxon>
        <taxon>Agaoninae</taxon>
        <taxon>Ceratosolen</taxon>
    </lineage>
</organism>
<dbReference type="InterPro" id="IPR052575">
    <property type="entry name" value="SSU_processome_comp_20"/>
</dbReference>